<evidence type="ECO:0000313" key="2">
    <source>
        <dbReference type="EMBL" id="KAE9635430.1"/>
    </source>
</evidence>
<reference evidence="2 3" key="1">
    <citation type="submission" date="2019-12" db="EMBL/GenBank/DDBJ databases">
        <title>Defluviitalea raffinosedens, isolated from a biogas fermenter, genome sequencing and characterization.</title>
        <authorList>
            <person name="Rettenmaier R."/>
            <person name="Schneider M."/>
            <person name="Neuhaus K."/>
            <person name="Liebl W."/>
            <person name="Zverlov V."/>
        </authorList>
    </citation>
    <scope>NUCLEOTIDE SEQUENCE [LARGE SCALE GENOMIC DNA]</scope>
    <source>
        <strain evidence="2 3">249c-K6</strain>
    </source>
</reference>
<keyword evidence="1" id="KW-0472">Membrane</keyword>
<dbReference type="RefSeq" id="WP_158739678.1">
    <property type="nucleotide sequence ID" value="NZ_JAFBEP010000001.1"/>
</dbReference>
<keyword evidence="3" id="KW-1185">Reference proteome</keyword>
<evidence type="ECO:0000313" key="3">
    <source>
        <dbReference type="Proteomes" id="UP000483018"/>
    </source>
</evidence>
<dbReference type="EMBL" id="WSLF01000003">
    <property type="protein sequence ID" value="KAE9635430.1"/>
    <property type="molecule type" value="Genomic_DNA"/>
</dbReference>
<comment type="caution">
    <text evidence="2">The sequence shown here is derived from an EMBL/GenBank/DDBJ whole genome shotgun (WGS) entry which is preliminary data.</text>
</comment>
<feature type="transmembrane region" description="Helical" evidence="1">
    <location>
        <begin position="6"/>
        <end position="24"/>
    </location>
</feature>
<organism evidence="2 3">
    <name type="scientific">Defluviitalea raffinosedens</name>
    <dbReference type="NCBI Taxonomy" id="1450156"/>
    <lineage>
        <taxon>Bacteria</taxon>
        <taxon>Bacillati</taxon>
        <taxon>Bacillota</taxon>
        <taxon>Clostridia</taxon>
        <taxon>Lachnospirales</taxon>
        <taxon>Defluviitaleaceae</taxon>
        <taxon>Defluviitalea</taxon>
    </lineage>
</organism>
<dbReference type="AlphaFoldDB" id="A0A7C8LTS6"/>
<keyword evidence="1" id="KW-0812">Transmembrane</keyword>
<accession>A0A7C8LTS6</accession>
<protein>
    <recommendedName>
        <fullName evidence="4">Regulatory protein YycH-like domain-containing protein</fullName>
    </recommendedName>
</protein>
<name>A0A7C8LTS6_9FIRM</name>
<evidence type="ECO:0000256" key="1">
    <source>
        <dbReference type="SAM" id="Phobius"/>
    </source>
</evidence>
<dbReference type="Proteomes" id="UP000483018">
    <property type="component" value="Unassembled WGS sequence"/>
</dbReference>
<keyword evidence="1" id="KW-1133">Transmembrane helix</keyword>
<gene>
    <name evidence="2" type="ORF">GND95_04590</name>
</gene>
<evidence type="ECO:0008006" key="4">
    <source>
        <dbReference type="Google" id="ProtNLM"/>
    </source>
</evidence>
<sequence length="282" mass="32783">MDVRKINWFLILFTIIGIPFLYYLSENSGLLPGMLMNSTVGGIFNPPQKVVYDLNIRLENHLISRMKTYEVRGIEKTLEDAEFYREKLDIKNPVKENPTEYIIEDAEKRLIVSKNEGVIKYNRLRKNENVDAKISKEKAIEGVMEFIESLNLACHHQKSIIEDIPDQNMYHLRFVNTLEGILNYGYCTQANISYSGEILELQCYQLIYKSNETVSVKSIKEAYNELEKVPIDGENLIVDIRQAELVYTKSKDQNFLVEPAYRFFGEINQGGTFEYFIPAAYR</sequence>
<dbReference type="OrthoDB" id="9831462at2"/>
<proteinExistence type="predicted"/>